<organism evidence="1 2">
    <name type="scientific">Dibothriocephalus latus</name>
    <name type="common">Fish tapeworm</name>
    <name type="synonym">Diphyllobothrium latum</name>
    <dbReference type="NCBI Taxonomy" id="60516"/>
    <lineage>
        <taxon>Eukaryota</taxon>
        <taxon>Metazoa</taxon>
        <taxon>Spiralia</taxon>
        <taxon>Lophotrochozoa</taxon>
        <taxon>Platyhelminthes</taxon>
        <taxon>Cestoda</taxon>
        <taxon>Eucestoda</taxon>
        <taxon>Diphyllobothriidea</taxon>
        <taxon>Diphyllobothriidae</taxon>
        <taxon>Dibothriocephalus</taxon>
    </lineage>
</organism>
<gene>
    <name evidence="1" type="ORF">DILT_LOCUS1388</name>
</gene>
<keyword evidence="2" id="KW-1185">Reference proteome</keyword>
<evidence type="ECO:0000313" key="2">
    <source>
        <dbReference type="Proteomes" id="UP000281553"/>
    </source>
</evidence>
<reference evidence="1 2" key="1">
    <citation type="submission" date="2018-11" db="EMBL/GenBank/DDBJ databases">
        <authorList>
            <consortium name="Pathogen Informatics"/>
        </authorList>
    </citation>
    <scope>NUCLEOTIDE SEQUENCE [LARGE SCALE GENOMIC DNA]</scope>
</reference>
<dbReference type="AlphaFoldDB" id="A0A3P6QLI5"/>
<name>A0A3P6QLI5_DIBLA</name>
<evidence type="ECO:0000313" key="1">
    <source>
        <dbReference type="EMBL" id="VDK43573.1"/>
    </source>
</evidence>
<dbReference type="Proteomes" id="UP000281553">
    <property type="component" value="Unassembled WGS sequence"/>
</dbReference>
<dbReference type="EMBL" id="UYRU01009175">
    <property type="protein sequence ID" value="VDK43573.1"/>
    <property type="molecule type" value="Genomic_DNA"/>
</dbReference>
<proteinExistence type="predicted"/>
<sequence length="48" mass="5429">MSSFRQNLLSTFALKRPMSCPTSFSLRLVMARLGQNLPPRMSTSLAVW</sequence>
<protein>
    <submittedName>
        <fullName evidence="1">Uncharacterized protein</fullName>
    </submittedName>
</protein>
<accession>A0A3P6QLI5</accession>